<evidence type="ECO:0000313" key="3">
    <source>
        <dbReference type="Proteomes" id="UP000677913"/>
    </source>
</evidence>
<sequence>MTLRSNGDRHQRGKWTKPVIPTACIAAVGVAAVVVRSLDEPLVVVLTAAFGWLGTRHRDG</sequence>
<keyword evidence="3" id="KW-1185">Reference proteome</keyword>
<dbReference type="EMBL" id="JAGSXH010000206">
    <property type="protein sequence ID" value="MBS2966840.1"/>
    <property type="molecule type" value="Genomic_DNA"/>
</dbReference>
<evidence type="ECO:0000256" key="1">
    <source>
        <dbReference type="SAM" id="Phobius"/>
    </source>
</evidence>
<dbReference type="RefSeq" id="WP_211472302.1">
    <property type="nucleotide sequence ID" value="NZ_JAGSXH010000206.1"/>
</dbReference>
<reference evidence="2" key="1">
    <citation type="submission" date="2021-04" db="EMBL/GenBank/DDBJ databases">
        <title>Genome based classification of Actinospica acidithermotolerans sp. nov., an actinobacterium isolated from an Indonesian hot spring.</title>
        <authorList>
            <person name="Kusuma A.B."/>
            <person name="Putra K.E."/>
            <person name="Nafisah S."/>
            <person name="Loh J."/>
            <person name="Nouioui I."/>
            <person name="Goodfellow M."/>
        </authorList>
    </citation>
    <scope>NUCLEOTIDE SEQUENCE</scope>
    <source>
        <strain evidence="2">DSM 45618</strain>
    </source>
</reference>
<accession>A0A8J7WVW6</accession>
<proteinExistence type="predicted"/>
<dbReference type="Proteomes" id="UP000677913">
    <property type="component" value="Unassembled WGS sequence"/>
</dbReference>
<organism evidence="2 3">
    <name type="scientific">Actinocrinis puniceicyclus</name>
    <dbReference type="NCBI Taxonomy" id="977794"/>
    <lineage>
        <taxon>Bacteria</taxon>
        <taxon>Bacillati</taxon>
        <taxon>Actinomycetota</taxon>
        <taxon>Actinomycetes</taxon>
        <taxon>Catenulisporales</taxon>
        <taxon>Actinospicaceae</taxon>
        <taxon>Actinocrinis</taxon>
    </lineage>
</organism>
<dbReference type="AlphaFoldDB" id="A0A8J7WVW6"/>
<evidence type="ECO:0000313" key="2">
    <source>
        <dbReference type="EMBL" id="MBS2966840.1"/>
    </source>
</evidence>
<protein>
    <submittedName>
        <fullName evidence="2">Uncharacterized protein</fullName>
    </submittedName>
</protein>
<keyword evidence="1" id="KW-0472">Membrane</keyword>
<keyword evidence="1" id="KW-0812">Transmembrane</keyword>
<gene>
    <name evidence="2" type="ORF">KGA66_27645</name>
</gene>
<comment type="caution">
    <text evidence="2">The sequence shown here is derived from an EMBL/GenBank/DDBJ whole genome shotgun (WGS) entry which is preliminary data.</text>
</comment>
<keyword evidence="1" id="KW-1133">Transmembrane helix</keyword>
<feature type="transmembrane region" description="Helical" evidence="1">
    <location>
        <begin position="20"/>
        <end position="38"/>
    </location>
</feature>
<name>A0A8J7WVW6_9ACTN</name>